<evidence type="ECO:0000313" key="8">
    <source>
        <dbReference type="Proteomes" id="UP000225277"/>
    </source>
</evidence>
<keyword evidence="4" id="KW-0547">Nucleotide-binding</keyword>
<protein>
    <submittedName>
        <fullName evidence="7">Related to folylpolyglutamate synthase</fullName>
    </submittedName>
</protein>
<dbReference type="Proteomes" id="UP000225277">
    <property type="component" value="Unassembled WGS sequence"/>
</dbReference>
<comment type="similarity">
    <text evidence="1">Belongs to the folylpolyglutamate synthase family.</text>
</comment>
<dbReference type="Gene3D" id="3.90.190.20">
    <property type="entry name" value="Mur ligase, C-terminal domain"/>
    <property type="match status" value="1"/>
</dbReference>
<sequence length="433" mass="47021">MLQAYNRSDYRVRRGQEPLRHGRFTSPHLVDRWDCISITSSDAGGLKPVTSELFHEVEKSVLTRCQEENLKATEFELLTATAFNIFNRSSLDVAVVEVGVGGRLDSTNIIGQPVVDDTGDCKSADITSMECRPPPLVTAIAKIGMDHQGLLGDTLEAIAHEKAGIIKPGVPVVFDTSNDPRVHEVLKAIAAKNASPLVDRGTINIPDMPLHWAVHTRQNMEVAFLATWTALTSLGRVQSPPSSSDEDLNDIQDLQSAMMNTAEHTTFPGRQEWIDICSLTGRKEPVLLDGAHNPQSAQVLADKVHEIRTSLSQSGETQHRCDPVTWVVAMSEGKPLNDFWQPLLKAGDNVFGVEFGPVDGMPWVQPTSSLDVLNSAKAVVPVLGLTQSYGPDIVGALQAACIASEKTPGKNLVIAGSLYLVGAVHRHLRERVS</sequence>
<dbReference type="GO" id="GO:0046872">
    <property type="term" value="F:metal ion binding"/>
    <property type="evidence" value="ECO:0007669"/>
    <property type="project" value="UniProtKB-KW"/>
</dbReference>
<dbReference type="PANTHER" id="PTHR11136">
    <property type="entry name" value="FOLYLPOLYGLUTAMATE SYNTHASE-RELATED"/>
    <property type="match status" value="1"/>
</dbReference>
<dbReference type="InterPro" id="IPR018109">
    <property type="entry name" value="Folylpolyglutamate_synth_CS"/>
</dbReference>
<dbReference type="UniPathway" id="UPA00850"/>
<dbReference type="STRING" id="112498.A0A2D3USY1"/>
<dbReference type="RefSeq" id="XP_023623848.1">
    <property type="nucleotide sequence ID" value="XM_023768080.1"/>
</dbReference>
<reference evidence="7 8" key="1">
    <citation type="submission" date="2016-03" db="EMBL/GenBank/DDBJ databases">
        <authorList>
            <person name="Ploux O."/>
        </authorList>
    </citation>
    <scope>NUCLEOTIDE SEQUENCE [LARGE SCALE GENOMIC DNA]</scope>
    <source>
        <strain evidence="7 8">URUG2</strain>
    </source>
</reference>
<dbReference type="GO" id="GO:0005829">
    <property type="term" value="C:cytosol"/>
    <property type="evidence" value="ECO:0007669"/>
    <property type="project" value="TreeGrafter"/>
</dbReference>
<keyword evidence="5" id="KW-0067">ATP-binding</keyword>
<evidence type="ECO:0000256" key="5">
    <source>
        <dbReference type="ARBA" id="ARBA00022840"/>
    </source>
</evidence>
<dbReference type="Gene3D" id="3.40.1190.10">
    <property type="entry name" value="Mur-like, catalytic domain"/>
    <property type="match status" value="1"/>
</dbReference>
<evidence type="ECO:0000313" key="7">
    <source>
        <dbReference type="EMBL" id="CZT16955.1"/>
    </source>
</evidence>
<dbReference type="InterPro" id="IPR036565">
    <property type="entry name" value="Mur-like_cat_sf"/>
</dbReference>
<keyword evidence="6" id="KW-0460">Magnesium</keyword>
<dbReference type="PANTHER" id="PTHR11136:SF0">
    <property type="entry name" value="DIHYDROFOLATE SYNTHETASE-RELATED"/>
    <property type="match status" value="1"/>
</dbReference>
<dbReference type="InterPro" id="IPR036615">
    <property type="entry name" value="Mur_ligase_C_dom_sf"/>
</dbReference>
<dbReference type="InterPro" id="IPR001645">
    <property type="entry name" value="Folylpolyglutamate_synth"/>
</dbReference>
<dbReference type="OrthoDB" id="5212574at2759"/>
<dbReference type="GO" id="GO:0004326">
    <property type="term" value="F:tetrahydrofolylpolyglutamate synthase activity"/>
    <property type="evidence" value="ECO:0007669"/>
    <property type="project" value="InterPro"/>
</dbReference>
<evidence type="ECO:0000256" key="3">
    <source>
        <dbReference type="ARBA" id="ARBA00022723"/>
    </source>
</evidence>
<gene>
    <name evidence="7" type="ORF">RCC_02787</name>
</gene>
<dbReference type="GO" id="GO:0005739">
    <property type="term" value="C:mitochondrion"/>
    <property type="evidence" value="ECO:0007669"/>
    <property type="project" value="TreeGrafter"/>
</dbReference>
<dbReference type="AlphaFoldDB" id="A0A2D3USY1"/>
<keyword evidence="8" id="KW-1185">Reference proteome</keyword>
<dbReference type="GO" id="GO:0005524">
    <property type="term" value="F:ATP binding"/>
    <property type="evidence" value="ECO:0007669"/>
    <property type="project" value="UniProtKB-KW"/>
</dbReference>
<name>A0A2D3USY1_9PEZI</name>
<evidence type="ECO:0000256" key="4">
    <source>
        <dbReference type="ARBA" id="ARBA00022741"/>
    </source>
</evidence>
<proteinExistence type="inferred from homology"/>
<dbReference type="GO" id="GO:0008841">
    <property type="term" value="F:dihydrofolate synthase activity"/>
    <property type="evidence" value="ECO:0007669"/>
    <property type="project" value="TreeGrafter"/>
</dbReference>
<dbReference type="EMBL" id="FJUY01000003">
    <property type="protein sequence ID" value="CZT16955.1"/>
    <property type="molecule type" value="Genomic_DNA"/>
</dbReference>
<dbReference type="SUPFAM" id="SSF53244">
    <property type="entry name" value="MurD-like peptide ligases, peptide-binding domain"/>
    <property type="match status" value="1"/>
</dbReference>
<evidence type="ECO:0000256" key="6">
    <source>
        <dbReference type="ARBA" id="ARBA00022842"/>
    </source>
</evidence>
<dbReference type="PROSITE" id="PS01012">
    <property type="entry name" value="FOLYLPOLYGLU_SYNT_2"/>
    <property type="match status" value="1"/>
</dbReference>
<dbReference type="GeneID" id="35597999"/>
<keyword evidence="2" id="KW-0436">Ligase</keyword>
<dbReference type="SUPFAM" id="SSF53623">
    <property type="entry name" value="MurD-like peptide ligases, catalytic domain"/>
    <property type="match status" value="1"/>
</dbReference>
<keyword evidence="3" id="KW-0479">Metal-binding</keyword>
<evidence type="ECO:0000256" key="1">
    <source>
        <dbReference type="ARBA" id="ARBA00008276"/>
    </source>
</evidence>
<organism evidence="7 8">
    <name type="scientific">Ramularia collo-cygni</name>
    <dbReference type="NCBI Taxonomy" id="112498"/>
    <lineage>
        <taxon>Eukaryota</taxon>
        <taxon>Fungi</taxon>
        <taxon>Dikarya</taxon>
        <taxon>Ascomycota</taxon>
        <taxon>Pezizomycotina</taxon>
        <taxon>Dothideomycetes</taxon>
        <taxon>Dothideomycetidae</taxon>
        <taxon>Mycosphaerellales</taxon>
        <taxon>Mycosphaerellaceae</taxon>
        <taxon>Ramularia</taxon>
    </lineage>
</organism>
<accession>A0A2D3USY1</accession>
<evidence type="ECO:0000256" key="2">
    <source>
        <dbReference type="ARBA" id="ARBA00022598"/>
    </source>
</evidence>